<evidence type="ECO:0000313" key="3">
    <source>
        <dbReference type="Proteomes" id="UP000322234"/>
    </source>
</evidence>
<protein>
    <submittedName>
        <fullName evidence="2">Uncharacterized protein</fullName>
    </submittedName>
</protein>
<evidence type="ECO:0000256" key="1">
    <source>
        <dbReference type="SAM" id="MobiDB-lite"/>
    </source>
</evidence>
<dbReference type="Proteomes" id="UP000322234">
    <property type="component" value="Unassembled WGS sequence"/>
</dbReference>
<name>A0A6B0RJM5_9CETA</name>
<accession>A0A6B0RJM5</accession>
<sequence length="98" mass="10638">MDAEPASPDRQAYHQPAGNTESTPGNRNSLPQPPILPQVHVTPAAQLRLPTQEEEEDGESWQKLRGQPLAIEAVRGSGQPAHSSRCQGPLERALATQR</sequence>
<organism evidence="2 3">
    <name type="scientific">Bos mutus</name>
    <name type="common">wild yak</name>
    <dbReference type="NCBI Taxonomy" id="72004"/>
    <lineage>
        <taxon>Eukaryota</taxon>
        <taxon>Metazoa</taxon>
        <taxon>Chordata</taxon>
        <taxon>Craniata</taxon>
        <taxon>Vertebrata</taxon>
        <taxon>Euteleostomi</taxon>
        <taxon>Mammalia</taxon>
        <taxon>Eutheria</taxon>
        <taxon>Laurasiatheria</taxon>
        <taxon>Artiodactyla</taxon>
        <taxon>Ruminantia</taxon>
        <taxon>Pecora</taxon>
        <taxon>Bovidae</taxon>
        <taxon>Bovinae</taxon>
        <taxon>Bos</taxon>
    </lineage>
</organism>
<feature type="region of interest" description="Disordered" evidence="1">
    <location>
        <begin position="1"/>
        <end position="38"/>
    </location>
</feature>
<feature type="compositionally biased region" description="Polar residues" evidence="1">
    <location>
        <begin position="17"/>
        <end position="30"/>
    </location>
</feature>
<proteinExistence type="predicted"/>
<reference evidence="2" key="1">
    <citation type="submission" date="2019-10" db="EMBL/GenBank/DDBJ databases">
        <title>The sequence and de novo assembly of the wild yak genome.</title>
        <authorList>
            <person name="Liu Y."/>
        </authorList>
    </citation>
    <scope>NUCLEOTIDE SEQUENCE [LARGE SCALE GENOMIC DNA]</scope>
    <source>
        <strain evidence="2">WY2019</strain>
    </source>
</reference>
<evidence type="ECO:0000313" key="2">
    <source>
        <dbReference type="EMBL" id="MXQ88917.1"/>
    </source>
</evidence>
<comment type="caution">
    <text evidence="2">The sequence shown here is derived from an EMBL/GenBank/DDBJ whole genome shotgun (WGS) entry which is preliminary data.</text>
</comment>
<feature type="region of interest" description="Disordered" evidence="1">
    <location>
        <begin position="75"/>
        <end position="98"/>
    </location>
</feature>
<gene>
    <name evidence="2" type="ORF">E5288_WYG012196</name>
</gene>
<dbReference type="EMBL" id="VBQZ03000050">
    <property type="protein sequence ID" value="MXQ88917.1"/>
    <property type="molecule type" value="Genomic_DNA"/>
</dbReference>
<keyword evidence="3" id="KW-1185">Reference proteome</keyword>
<dbReference type="AlphaFoldDB" id="A0A6B0RJM5"/>